<reference evidence="2 3" key="1">
    <citation type="submission" date="2019-03" db="EMBL/GenBank/DDBJ databases">
        <title>Deep-cultivation of Planctomycetes and their phenomic and genomic characterization uncovers novel biology.</title>
        <authorList>
            <person name="Wiegand S."/>
            <person name="Jogler M."/>
            <person name="Boedeker C."/>
            <person name="Pinto D."/>
            <person name="Vollmers J."/>
            <person name="Rivas-Marin E."/>
            <person name="Kohn T."/>
            <person name="Peeters S.H."/>
            <person name="Heuer A."/>
            <person name="Rast P."/>
            <person name="Oberbeckmann S."/>
            <person name="Bunk B."/>
            <person name="Jeske O."/>
            <person name="Meyerdierks A."/>
            <person name="Storesund J.E."/>
            <person name="Kallscheuer N."/>
            <person name="Luecker S."/>
            <person name="Lage O.M."/>
            <person name="Pohl T."/>
            <person name="Merkel B.J."/>
            <person name="Hornburger P."/>
            <person name="Mueller R.-W."/>
            <person name="Bruemmer F."/>
            <person name="Labrenz M."/>
            <person name="Spormann A.M."/>
            <person name="Op den Camp H."/>
            <person name="Overmann J."/>
            <person name="Amann R."/>
            <person name="Jetten M.S.M."/>
            <person name="Mascher T."/>
            <person name="Medema M.H."/>
            <person name="Devos D.P."/>
            <person name="Kaster A.-K."/>
            <person name="Ovreas L."/>
            <person name="Rohde M."/>
            <person name="Galperin M.Y."/>
            <person name="Jogler C."/>
        </authorList>
    </citation>
    <scope>NUCLEOTIDE SEQUENCE [LARGE SCALE GENOMIC DNA]</scope>
    <source>
        <strain evidence="2 3">Enr13</strain>
    </source>
</reference>
<dbReference type="EMBL" id="CP037423">
    <property type="protein sequence ID" value="QDV45780.1"/>
    <property type="molecule type" value="Genomic_DNA"/>
</dbReference>
<dbReference type="Proteomes" id="UP000319004">
    <property type="component" value="Chromosome"/>
</dbReference>
<sequence>MIQNQDVVTRQNSLRSKSHEVRRAAPGEPGTLGEMLACIVLSIEYGERTETSAAQQWENARHVVLGRADARNDKSGRGAISR</sequence>
<proteinExistence type="predicted"/>
<organism evidence="2 3">
    <name type="scientific">Stieleria neptunia</name>
    <dbReference type="NCBI Taxonomy" id="2527979"/>
    <lineage>
        <taxon>Bacteria</taxon>
        <taxon>Pseudomonadati</taxon>
        <taxon>Planctomycetota</taxon>
        <taxon>Planctomycetia</taxon>
        <taxon>Pirellulales</taxon>
        <taxon>Pirellulaceae</taxon>
        <taxon>Stieleria</taxon>
    </lineage>
</organism>
<accession>A0A518HY61</accession>
<dbReference type="KEGG" id="snep:Enr13x_56600"/>
<feature type="compositionally biased region" description="Polar residues" evidence="1">
    <location>
        <begin position="1"/>
        <end position="15"/>
    </location>
</feature>
<gene>
    <name evidence="2" type="ORF">Enr13x_56600</name>
</gene>
<evidence type="ECO:0000313" key="2">
    <source>
        <dbReference type="EMBL" id="QDV45780.1"/>
    </source>
</evidence>
<evidence type="ECO:0000256" key="1">
    <source>
        <dbReference type="SAM" id="MobiDB-lite"/>
    </source>
</evidence>
<keyword evidence="3" id="KW-1185">Reference proteome</keyword>
<evidence type="ECO:0000313" key="3">
    <source>
        <dbReference type="Proteomes" id="UP000319004"/>
    </source>
</evidence>
<protein>
    <submittedName>
        <fullName evidence="2">Uncharacterized protein</fullName>
    </submittedName>
</protein>
<name>A0A518HY61_9BACT</name>
<feature type="region of interest" description="Disordered" evidence="1">
    <location>
        <begin position="1"/>
        <end position="29"/>
    </location>
</feature>
<dbReference type="AlphaFoldDB" id="A0A518HY61"/>